<evidence type="ECO:0000256" key="4">
    <source>
        <dbReference type="ARBA" id="ARBA00022840"/>
    </source>
</evidence>
<dbReference type="AlphaFoldDB" id="A0A7R8D222"/>
<evidence type="ECO:0000256" key="3">
    <source>
        <dbReference type="ARBA" id="ARBA00022806"/>
    </source>
</evidence>
<dbReference type="Pfam" id="PF00580">
    <property type="entry name" value="UvrD-helicase"/>
    <property type="match status" value="1"/>
</dbReference>
<dbReference type="GO" id="GO:0003677">
    <property type="term" value="F:DNA binding"/>
    <property type="evidence" value="ECO:0007669"/>
    <property type="project" value="InterPro"/>
</dbReference>
<dbReference type="GO" id="GO:0031297">
    <property type="term" value="P:replication fork processing"/>
    <property type="evidence" value="ECO:0007669"/>
    <property type="project" value="TreeGrafter"/>
</dbReference>
<evidence type="ECO:0000313" key="7">
    <source>
        <dbReference type="Proteomes" id="UP000675881"/>
    </source>
</evidence>
<organism evidence="6 7">
    <name type="scientific">Lepeophtheirus salmonis</name>
    <name type="common">Salmon louse</name>
    <name type="synonym">Caligus salmonis</name>
    <dbReference type="NCBI Taxonomy" id="72036"/>
    <lineage>
        <taxon>Eukaryota</taxon>
        <taxon>Metazoa</taxon>
        <taxon>Ecdysozoa</taxon>
        <taxon>Arthropoda</taxon>
        <taxon>Crustacea</taxon>
        <taxon>Multicrustacea</taxon>
        <taxon>Hexanauplia</taxon>
        <taxon>Copepoda</taxon>
        <taxon>Siphonostomatoida</taxon>
        <taxon>Caligidae</taxon>
        <taxon>Lepeophtheirus</taxon>
    </lineage>
</organism>
<evidence type="ECO:0000256" key="2">
    <source>
        <dbReference type="ARBA" id="ARBA00022801"/>
    </source>
</evidence>
<dbReference type="PANTHER" id="PTHR11070:SF30">
    <property type="entry name" value="F-BOX DNA HELICASE 1"/>
    <property type="match status" value="1"/>
</dbReference>
<evidence type="ECO:0000313" key="6">
    <source>
        <dbReference type="EMBL" id="CAF2997115.1"/>
    </source>
</evidence>
<dbReference type="OrthoDB" id="6340454at2759"/>
<dbReference type="EC" id="3.6.4.12" evidence="6"/>
<evidence type="ECO:0000259" key="5">
    <source>
        <dbReference type="Pfam" id="PF00580"/>
    </source>
</evidence>
<dbReference type="InterPro" id="IPR000212">
    <property type="entry name" value="DNA_helicase_UvrD/REP"/>
</dbReference>
<dbReference type="Proteomes" id="UP000675881">
    <property type="component" value="Chromosome 7"/>
</dbReference>
<dbReference type="GO" id="GO:0005634">
    <property type="term" value="C:nucleus"/>
    <property type="evidence" value="ECO:0007669"/>
    <property type="project" value="TreeGrafter"/>
</dbReference>
<dbReference type="GO" id="GO:0043138">
    <property type="term" value="F:3'-5' DNA helicase activity"/>
    <property type="evidence" value="ECO:0007669"/>
    <property type="project" value="TreeGrafter"/>
</dbReference>
<keyword evidence="3" id="KW-0347">Helicase</keyword>
<dbReference type="GO" id="GO:0016787">
    <property type="term" value="F:hydrolase activity"/>
    <property type="evidence" value="ECO:0007669"/>
    <property type="project" value="UniProtKB-KW"/>
</dbReference>
<reference evidence="6" key="1">
    <citation type="submission" date="2021-02" db="EMBL/GenBank/DDBJ databases">
        <authorList>
            <person name="Bekaert M."/>
        </authorList>
    </citation>
    <scope>NUCLEOTIDE SEQUENCE</scope>
    <source>
        <strain evidence="6">IoA-00</strain>
    </source>
</reference>
<dbReference type="EMBL" id="HG994586">
    <property type="protein sequence ID" value="CAF2997115.1"/>
    <property type="molecule type" value="Genomic_DNA"/>
</dbReference>
<evidence type="ECO:0000256" key="1">
    <source>
        <dbReference type="ARBA" id="ARBA00022741"/>
    </source>
</evidence>
<protein>
    <submittedName>
        <fullName evidence="6">FBXO18</fullName>
        <ecNumber evidence="6">3.6.4.12</ecNumber>
    </submittedName>
</protein>
<dbReference type="GO" id="GO:0005524">
    <property type="term" value="F:ATP binding"/>
    <property type="evidence" value="ECO:0007669"/>
    <property type="project" value="UniProtKB-KW"/>
</dbReference>
<sequence length="271" mass="31202">MIHQKNTSVPITHDGYLKLWQLRQPNLQTIVSHDVLLIDEAQDINPTMLDIINHQSTAKVIVGDPNQQIYSFRGAVNLLKEFKSSKKFSLTQSFRFGPEIAFVANCCLEHLKKNDERTLVGGRNRDMLVGSDKDVVGPVTIIGRTNGGVFQEIVRRICESDDEVKGCIIGGDKLLVEYKNLLYLREEKFNRMTKYKRFRSISSLEIFANQSNDHQLKSLISLVNCYDLPNFRRILEKIKKRCFHNEANADFVFYNCSSVQRPRMGFCIYFG</sequence>
<keyword evidence="4" id="KW-0067">ATP-binding</keyword>
<dbReference type="InterPro" id="IPR014016">
    <property type="entry name" value="UvrD-like_ATP-bd"/>
</dbReference>
<accession>A0A7R8D222</accession>
<keyword evidence="7" id="KW-1185">Reference proteome</keyword>
<feature type="domain" description="UvrD-like helicase ATP-binding" evidence="5">
    <location>
        <begin position="34"/>
        <end position="77"/>
    </location>
</feature>
<dbReference type="Gene3D" id="3.40.50.300">
    <property type="entry name" value="P-loop containing nucleotide triphosphate hydrolases"/>
    <property type="match status" value="1"/>
</dbReference>
<dbReference type="SUPFAM" id="SSF52540">
    <property type="entry name" value="P-loop containing nucleoside triphosphate hydrolases"/>
    <property type="match status" value="1"/>
</dbReference>
<name>A0A7R8D222_LEPSM</name>
<proteinExistence type="predicted"/>
<dbReference type="GO" id="GO:0000724">
    <property type="term" value="P:double-strand break repair via homologous recombination"/>
    <property type="evidence" value="ECO:0007669"/>
    <property type="project" value="TreeGrafter"/>
</dbReference>
<keyword evidence="1" id="KW-0547">Nucleotide-binding</keyword>
<dbReference type="InterPro" id="IPR027417">
    <property type="entry name" value="P-loop_NTPase"/>
</dbReference>
<keyword evidence="2 6" id="KW-0378">Hydrolase</keyword>
<dbReference type="PANTHER" id="PTHR11070">
    <property type="entry name" value="UVRD / RECB / PCRA DNA HELICASE FAMILY MEMBER"/>
    <property type="match status" value="1"/>
</dbReference>
<gene>
    <name evidence="6" type="ORF">LSAA_13192</name>
</gene>